<gene>
    <name evidence="1" type="ORF">ES319_D03G112800v1</name>
</gene>
<dbReference type="Gene3D" id="3.10.10.10">
    <property type="entry name" value="HIV Type 1 Reverse Transcriptase, subunit A, domain 1"/>
    <property type="match status" value="1"/>
</dbReference>
<proteinExistence type="predicted"/>
<dbReference type="Proteomes" id="UP000327439">
    <property type="component" value="Chromosome D03"/>
</dbReference>
<keyword evidence="2" id="KW-1185">Reference proteome</keyword>
<name>A0A5J5S369_GOSBA</name>
<dbReference type="AlphaFoldDB" id="A0A5J5S369"/>
<organism evidence="1 2">
    <name type="scientific">Gossypium barbadense</name>
    <name type="common">Sea Island cotton</name>
    <name type="synonym">Hibiscus barbadensis</name>
    <dbReference type="NCBI Taxonomy" id="3634"/>
    <lineage>
        <taxon>Eukaryota</taxon>
        <taxon>Viridiplantae</taxon>
        <taxon>Streptophyta</taxon>
        <taxon>Embryophyta</taxon>
        <taxon>Tracheophyta</taxon>
        <taxon>Spermatophyta</taxon>
        <taxon>Magnoliopsida</taxon>
        <taxon>eudicotyledons</taxon>
        <taxon>Gunneridae</taxon>
        <taxon>Pentapetalae</taxon>
        <taxon>rosids</taxon>
        <taxon>malvids</taxon>
        <taxon>Malvales</taxon>
        <taxon>Malvaceae</taxon>
        <taxon>Malvoideae</taxon>
        <taxon>Gossypium</taxon>
    </lineage>
</organism>
<protein>
    <submittedName>
        <fullName evidence="1">Uncharacterized protein</fullName>
    </submittedName>
</protein>
<dbReference type="InterPro" id="IPR019791">
    <property type="entry name" value="Haem_peroxidase_animal"/>
</dbReference>
<evidence type="ECO:0000313" key="1">
    <source>
        <dbReference type="EMBL" id="KAB2037976.1"/>
    </source>
</evidence>
<evidence type="ECO:0000313" key="2">
    <source>
        <dbReference type="Proteomes" id="UP000327439"/>
    </source>
</evidence>
<dbReference type="OrthoDB" id="992454at2759"/>
<dbReference type="SUPFAM" id="SSF56672">
    <property type="entry name" value="DNA/RNA polymerases"/>
    <property type="match status" value="1"/>
</dbReference>
<sequence>MPGLSTDIVMHRLPIREDCKPVQQKLRRMRPDIVLKIKEEVKKQFDAGFLQEVKYSKWVTNIVPVPKRDRKV</sequence>
<dbReference type="EMBL" id="CM018217">
    <property type="protein sequence ID" value="KAB2037976.1"/>
    <property type="molecule type" value="Genomic_DNA"/>
</dbReference>
<dbReference type="InterPro" id="IPR043502">
    <property type="entry name" value="DNA/RNA_pol_sf"/>
</dbReference>
<accession>A0A5J5S369</accession>
<dbReference type="PROSITE" id="PS50292">
    <property type="entry name" value="PEROXIDASE_3"/>
    <property type="match status" value="1"/>
</dbReference>
<reference evidence="2" key="1">
    <citation type="journal article" date="2020" name="Nat. Genet.">
        <title>Genomic diversifications of five Gossypium allopolyploid species and their impact on cotton improvement.</title>
        <authorList>
            <person name="Chen Z.J."/>
            <person name="Sreedasyam A."/>
            <person name="Ando A."/>
            <person name="Song Q."/>
            <person name="De Santiago L.M."/>
            <person name="Hulse-Kemp A.M."/>
            <person name="Ding M."/>
            <person name="Ye W."/>
            <person name="Kirkbride R.C."/>
            <person name="Jenkins J."/>
            <person name="Plott C."/>
            <person name="Lovell J."/>
            <person name="Lin Y.M."/>
            <person name="Vaughn R."/>
            <person name="Liu B."/>
            <person name="Simpson S."/>
            <person name="Scheffler B.E."/>
            <person name="Wen L."/>
            <person name="Saski C.A."/>
            <person name="Grover C.E."/>
            <person name="Hu G."/>
            <person name="Conover J.L."/>
            <person name="Carlson J.W."/>
            <person name="Shu S."/>
            <person name="Boston L.B."/>
            <person name="Williams M."/>
            <person name="Peterson D.G."/>
            <person name="McGee K."/>
            <person name="Jones D.C."/>
            <person name="Wendel J.F."/>
            <person name="Stelly D.M."/>
            <person name="Grimwood J."/>
            <person name="Schmutz J."/>
        </authorList>
    </citation>
    <scope>NUCLEOTIDE SEQUENCE [LARGE SCALE GENOMIC DNA]</scope>
    <source>
        <strain evidence="2">cv. 3-79</strain>
    </source>
</reference>